<dbReference type="EMBL" id="AUZY01011990">
    <property type="protein sequence ID" value="EQD31891.1"/>
    <property type="molecule type" value="Genomic_DNA"/>
</dbReference>
<evidence type="ECO:0000256" key="8">
    <source>
        <dbReference type="ARBA" id="ARBA00023214"/>
    </source>
</evidence>
<feature type="region of interest" description="Disordered" evidence="10">
    <location>
        <begin position="434"/>
        <end position="455"/>
    </location>
</feature>
<dbReference type="GO" id="GO:0005254">
    <property type="term" value="F:chloride channel activity"/>
    <property type="evidence" value="ECO:0007669"/>
    <property type="project" value="UniProtKB-KW"/>
</dbReference>
<dbReference type="InterPro" id="IPR014743">
    <property type="entry name" value="Cl-channel_core"/>
</dbReference>
<name>T0Y9N5_9ZZZZ</name>
<evidence type="ECO:0000256" key="6">
    <source>
        <dbReference type="ARBA" id="ARBA00023136"/>
    </source>
</evidence>
<keyword evidence="7" id="KW-0869">Chloride channel</keyword>
<dbReference type="Gene3D" id="1.10.3080.10">
    <property type="entry name" value="Clc chloride channel"/>
    <property type="match status" value="1"/>
</dbReference>
<dbReference type="PRINTS" id="PR00762">
    <property type="entry name" value="CLCHANNEL"/>
</dbReference>
<dbReference type="GO" id="GO:0034707">
    <property type="term" value="C:chloride channel complex"/>
    <property type="evidence" value="ECO:0007669"/>
    <property type="project" value="UniProtKB-KW"/>
</dbReference>
<evidence type="ECO:0000256" key="1">
    <source>
        <dbReference type="ARBA" id="ARBA00004141"/>
    </source>
</evidence>
<keyword evidence="4 11" id="KW-1133">Transmembrane helix</keyword>
<accession>T0Y9N5</accession>
<feature type="transmembrane region" description="Helical" evidence="11">
    <location>
        <begin position="144"/>
        <end position="168"/>
    </location>
</feature>
<keyword evidence="3 11" id="KW-0812">Transmembrane</keyword>
<sequence>MSVLSVLVGTLGALMGWVLLKLIALVINAAYFWHWSLQHHSIPNELGWISILIPVVGGLIVGFMSRYGSSQIRGHGIPEAMEAVLEKKSRIPPRVAWLKPLASAISIGTGGPFGAEGPIIMTGAAIGSVIGQLIPMNAGERKTLLAAGAAAGMTVIFGTPAAAVLMAVELLLFEWKPRSLVPASIAAAVAQCWRPFLIGEGAMFPMPQTAQLPPSGFLWCVVVGILAGLLAMLLTWLVYFFERQFKKLPVHWMWWPACGGLLVGIGGWLDPRALGVGYHNIRAILNARLSTVSAIKLFVAKGFIWSLALGSGTAGGVLAPLVMVGGAAGQLLGNWIPVGSPALWALLVMGGVMGSAMRAPLMAAFFGFEATGNAHALPALLLVCMVAHLVAVLFMDRSIMTEKLARRGHDIRQELMQDPFEIRRAGDFVMRAWRNPVNSPRSPDSPGPEPDSAVPEVTVDERDLLSHVIEMMHLKGVQKVRVVTEREKNPIGMIDRDDLITHYARSRMDDRRKSRPCRFRQNDPPQ</sequence>
<evidence type="ECO:0000259" key="12">
    <source>
        <dbReference type="PROSITE" id="PS51371"/>
    </source>
</evidence>
<dbReference type="InterPro" id="IPR001807">
    <property type="entry name" value="ClC"/>
</dbReference>
<proteinExistence type="predicted"/>
<gene>
    <name evidence="13" type="ORF">B1B_17935</name>
</gene>
<dbReference type="AlphaFoldDB" id="T0Y9N5"/>
<dbReference type="Pfam" id="PF00654">
    <property type="entry name" value="Voltage_CLC"/>
    <property type="match status" value="1"/>
</dbReference>
<evidence type="ECO:0000256" key="10">
    <source>
        <dbReference type="SAM" id="MobiDB-lite"/>
    </source>
</evidence>
<evidence type="ECO:0000256" key="3">
    <source>
        <dbReference type="ARBA" id="ARBA00022692"/>
    </source>
</evidence>
<keyword evidence="5" id="KW-0406">Ion transport</keyword>
<dbReference type="PROSITE" id="PS51371">
    <property type="entry name" value="CBS"/>
    <property type="match status" value="1"/>
</dbReference>
<evidence type="ECO:0000256" key="9">
    <source>
        <dbReference type="ARBA" id="ARBA00023303"/>
    </source>
</evidence>
<keyword evidence="9" id="KW-0407">Ion channel</keyword>
<feature type="transmembrane region" description="Helical" evidence="11">
    <location>
        <begin position="46"/>
        <end position="64"/>
    </location>
</feature>
<comment type="subcellular location">
    <subcellularLocation>
        <location evidence="1">Membrane</location>
        <topology evidence="1">Multi-pass membrane protein</topology>
    </subcellularLocation>
</comment>
<evidence type="ECO:0000256" key="5">
    <source>
        <dbReference type="ARBA" id="ARBA00023065"/>
    </source>
</evidence>
<protein>
    <submittedName>
        <fullName evidence="13">Voltage-gated clc-type chloride channel</fullName>
    </submittedName>
</protein>
<dbReference type="InterPro" id="IPR046342">
    <property type="entry name" value="CBS_dom_sf"/>
</dbReference>
<keyword evidence="8" id="KW-0868">Chloride</keyword>
<evidence type="ECO:0000313" key="13">
    <source>
        <dbReference type="EMBL" id="EQD31891.1"/>
    </source>
</evidence>
<evidence type="ECO:0000256" key="2">
    <source>
        <dbReference type="ARBA" id="ARBA00022448"/>
    </source>
</evidence>
<feature type="region of interest" description="Disordered" evidence="10">
    <location>
        <begin position="507"/>
        <end position="526"/>
    </location>
</feature>
<reference evidence="13" key="2">
    <citation type="journal article" date="2014" name="ISME J.">
        <title>Microbial stratification in low pH oxic and suboxic macroscopic growths along an acid mine drainage.</title>
        <authorList>
            <person name="Mendez-Garcia C."/>
            <person name="Mesa V."/>
            <person name="Sprenger R.R."/>
            <person name="Richter M."/>
            <person name="Diez M.S."/>
            <person name="Solano J."/>
            <person name="Bargiela R."/>
            <person name="Golyshina O.V."/>
            <person name="Manteca A."/>
            <person name="Ramos J.L."/>
            <person name="Gallego J.R."/>
            <person name="Llorente I."/>
            <person name="Martins Dos Santos V.A."/>
            <person name="Jensen O.N."/>
            <person name="Pelaez A.I."/>
            <person name="Sanchez J."/>
            <person name="Ferrer M."/>
        </authorList>
    </citation>
    <scope>NUCLEOTIDE SEQUENCE</scope>
</reference>
<dbReference type="InterPro" id="IPR050368">
    <property type="entry name" value="ClC-type_chloride_channel"/>
</dbReference>
<feature type="transmembrane region" description="Helical" evidence="11">
    <location>
        <begin position="374"/>
        <end position="394"/>
    </location>
</feature>
<dbReference type="InterPro" id="IPR000644">
    <property type="entry name" value="CBS_dom"/>
</dbReference>
<dbReference type="SUPFAM" id="SSF54631">
    <property type="entry name" value="CBS-domain pair"/>
    <property type="match status" value="1"/>
</dbReference>
<feature type="transmembrane region" description="Helical" evidence="11">
    <location>
        <begin position="216"/>
        <end position="240"/>
    </location>
</feature>
<organism evidence="13">
    <name type="scientific">mine drainage metagenome</name>
    <dbReference type="NCBI Taxonomy" id="410659"/>
    <lineage>
        <taxon>unclassified sequences</taxon>
        <taxon>metagenomes</taxon>
        <taxon>ecological metagenomes</taxon>
    </lineage>
</organism>
<comment type="caution">
    <text evidence="13">The sequence shown here is derived from an EMBL/GenBank/DDBJ whole genome shotgun (WGS) entry which is preliminary data.</text>
</comment>
<feature type="transmembrane region" description="Helical" evidence="11">
    <location>
        <begin position="303"/>
        <end position="332"/>
    </location>
</feature>
<dbReference type="PANTHER" id="PTHR43427:SF6">
    <property type="entry name" value="CHLORIDE CHANNEL PROTEIN CLC-E"/>
    <property type="match status" value="1"/>
</dbReference>
<feature type="transmembrane region" description="Helical" evidence="11">
    <location>
        <begin position="252"/>
        <end position="269"/>
    </location>
</feature>
<reference evidence="13" key="1">
    <citation type="submission" date="2013-08" db="EMBL/GenBank/DDBJ databases">
        <authorList>
            <person name="Mendez C."/>
            <person name="Richter M."/>
            <person name="Ferrer M."/>
            <person name="Sanchez J."/>
        </authorList>
    </citation>
    <scope>NUCLEOTIDE SEQUENCE</scope>
</reference>
<evidence type="ECO:0000256" key="4">
    <source>
        <dbReference type="ARBA" id="ARBA00022989"/>
    </source>
</evidence>
<dbReference type="PANTHER" id="PTHR43427">
    <property type="entry name" value="CHLORIDE CHANNEL PROTEIN CLC-E"/>
    <property type="match status" value="1"/>
</dbReference>
<keyword evidence="6 11" id="KW-0472">Membrane</keyword>
<feature type="domain" description="CBS" evidence="12">
    <location>
        <begin position="450"/>
        <end position="511"/>
    </location>
</feature>
<feature type="transmembrane region" description="Helical" evidence="11">
    <location>
        <begin position="7"/>
        <end position="34"/>
    </location>
</feature>
<keyword evidence="2" id="KW-0813">Transport</keyword>
<evidence type="ECO:0000256" key="7">
    <source>
        <dbReference type="ARBA" id="ARBA00023173"/>
    </source>
</evidence>
<dbReference type="SUPFAM" id="SSF81340">
    <property type="entry name" value="Clc chloride channel"/>
    <property type="match status" value="1"/>
</dbReference>
<evidence type="ECO:0000256" key="11">
    <source>
        <dbReference type="SAM" id="Phobius"/>
    </source>
</evidence>
<dbReference type="CDD" id="cd00400">
    <property type="entry name" value="Voltage_gated_ClC"/>
    <property type="match status" value="1"/>
</dbReference>